<dbReference type="SUPFAM" id="SSF53300">
    <property type="entry name" value="vWA-like"/>
    <property type="match status" value="1"/>
</dbReference>
<dbReference type="Proteomes" id="UP000246352">
    <property type="component" value="Unassembled WGS sequence"/>
</dbReference>
<dbReference type="InterPro" id="IPR002035">
    <property type="entry name" value="VWF_A"/>
</dbReference>
<dbReference type="PROSITE" id="PS50234">
    <property type="entry name" value="VWFA"/>
    <property type="match status" value="1"/>
</dbReference>
<dbReference type="InterPro" id="IPR036465">
    <property type="entry name" value="vWFA_dom_sf"/>
</dbReference>
<evidence type="ECO:0000313" key="3">
    <source>
        <dbReference type="Proteomes" id="UP000246352"/>
    </source>
</evidence>
<gene>
    <name evidence="2" type="ORF">DFR52_102380</name>
</gene>
<comment type="caution">
    <text evidence="2">The sequence shown here is derived from an EMBL/GenBank/DDBJ whole genome shotgun (WGS) entry which is preliminary data.</text>
</comment>
<dbReference type="RefSeq" id="WP_158284901.1">
    <property type="nucleotide sequence ID" value="NZ_QGTR01000002.1"/>
</dbReference>
<dbReference type="InterPro" id="IPR028087">
    <property type="entry name" value="Tad_N"/>
</dbReference>
<sequence>MLRRFGEFGRLLACERGNFGIMMAVLAPTLFGAAGLAVDYTNMARARVELQNSVDAAVLAASRKTSSVADRKTTYQQTLSAQLAANPDMTLASQSIDLKIGINYIESTGHASATIPLMFIGKFMPNTVSVTASTYFSTRDIELAIALDNTGSMGTGGISALKSASHALIDALSSIDTSTQSLKVGLVPFVTAVNVNGDGFDASWIDTTGKGLYNGWTFLTDAQRTKRKSSGNNNSDFTAATYPHHSNLFAWSKTTWKGCVEARPAPYNTNVDAPDPAKPNTLFVPYFAADEPGNRSSAGGNSATAFNNSWLNDSVSGDDASVQRSTAKYKSETAVTKDFKDTTGPLTLGPNRACPTPIVPLTSTLSKVNTGIDAMQYWNGSGTNIAEGLAWGWRLLSPTAPYTEAADFDTEKVSKILVIMTDGTNVSYGSSSTVNKSDYGSYGFLSDKRINSTTTQSDAEAYLNTSTASMCTEIKKLGIEVYTVLYNTTASSVVTMFTNCATRKENFFMASDVASLKSAFSAIGQSVSGVRLTN</sequence>
<evidence type="ECO:0000259" key="1">
    <source>
        <dbReference type="PROSITE" id="PS50234"/>
    </source>
</evidence>
<feature type="domain" description="VWFA" evidence="1">
    <location>
        <begin position="284"/>
        <end position="523"/>
    </location>
</feature>
<dbReference type="AlphaFoldDB" id="A0A317PLU0"/>
<dbReference type="OrthoDB" id="7522752at2"/>
<evidence type="ECO:0000313" key="2">
    <source>
        <dbReference type="EMBL" id="PWW01716.1"/>
    </source>
</evidence>
<dbReference type="EMBL" id="QGTR01000002">
    <property type="protein sequence ID" value="PWW01716.1"/>
    <property type="molecule type" value="Genomic_DNA"/>
</dbReference>
<dbReference type="Gene3D" id="3.40.50.410">
    <property type="entry name" value="von Willebrand factor, type A domain"/>
    <property type="match status" value="2"/>
</dbReference>
<reference evidence="2 3" key="1">
    <citation type="submission" date="2018-05" db="EMBL/GenBank/DDBJ databases">
        <title>Genomic Encyclopedia of Type Strains, Phase IV (KMG-IV): sequencing the most valuable type-strain genomes for metagenomic binning, comparative biology and taxonomic classification.</title>
        <authorList>
            <person name="Goeker M."/>
        </authorList>
    </citation>
    <scope>NUCLEOTIDE SEQUENCE [LARGE SCALE GENOMIC DNA]</scope>
    <source>
        <strain evidence="2 3">DSM 16791</strain>
    </source>
</reference>
<keyword evidence="3" id="KW-1185">Reference proteome</keyword>
<name>A0A317PLU0_9HYPH</name>
<organism evidence="2 3">
    <name type="scientific">Hoeflea marina</name>
    <dbReference type="NCBI Taxonomy" id="274592"/>
    <lineage>
        <taxon>Bacteria</taxon>
        <taxon>Pseudomonadati</taxon>
        <taxon>Pseudomonadota</taxon>
        <taxon>Alphaproteobacteria</taxon>
        <taxon>Hyphomicrobiales</taxon>
        <taxon>Rhizobiaceae</taxon>
        <taxon>Hoeflea</taxon>
    </lineage>
</organism>
<proteinExistence type="predicted"/>
<protein>
    <submittedName>
        <fullName evidence="2">Flp pilus assembly protein TadG</fullName>
    </submittedName>
</protein>
<dbReference type="Pfam" id="PF13400">
    <property type="entry name" value="Tad"/>
    <property type="match status" value="1"/>
</dbReference>
<accession>A0A317PLU0</accession>